<comment type="caution">
    <text evidence="5">The sequence shown here is derived from an EMBL/GenBank/DDBJ whole genome shotgun (WGS) entry which is preliminary data.</text>
</comment>
<dbReference type="AlphaFoldDB" id="A0A1S2LXW1"/>
<evidence type="ECO:0000256" key="1">
    <source>
        <dbReference type="ARBA" id="ARBA00022722"/>
    </source>
</evidence>
<dbReference type="InterPro" id="IPR012337">
    <property type="entry name" value="RNaseH-like_sf"/>
</dbReference>
<dbReference type="Gene3D" id="3.40.50.10190">
    <property type="entry name" value="BRCT domain"/>
    <property type="match status" value="1"/>
</dbReference>
<dbReference type="InterPro" id="IPR036397">
    <property type="entry name" value="RNaseH_sf"/>
</dbReference>
<evidence type="ECO:0000313" key="5">
    <source>
        <dbReference type="EMBL" id="OIJ17070.1"/>
    </source>
</evidence>
<keyword evidence="3" id="KW-0269">Exonuclease</keyword>
<dbReference type="GO" id="GO:0003676">
    <property type="term" value="F:nucleic acid binding"/>
    <property type="evidence" value="ECO:0007669"/>
    <property type="project" value="InterPro"/>
</dbReference>
<dbReference type="InterPro" id="IPR001357">
    <property type="entry name" value="BRCT_dom"/>
</dbReference>
<evidence type="ECO:0000259" key="4">
    <source>
        <dbReference type="PROSITE" id="PS50172"/>
    </source>
</evidence>
<organism evidence="5 6">
    <name type="scientific">Anaerobacillus alkalilacustris</name>
    <dbReference type="NCBI Taxonomy" id="393763"/>
    <lineage>
        <taxon>Bacteria</taxon>
        <taxon>Bacillati</taxon>
        <taxon>Bacillota</taxon>
        <taxon>Bacilli</taxon>
        <taxon>Bacillales</taxon>
        <taxon>Bacillaceae</taxon>
        <taxon>Anaerobacillus</taxon>
    </lineage>
</organism>
<dbReference type="SUPFAM" id="SSF53098">
    <property type="entry name" value="Ribonuclease H-like"/>
    <property type="match status" value="1"/>
</dbReference>
<feature type="domain" description="BRCT" evidence="4">
    <location>
        <begin position="216"/>
        <end position="306"/>
    </location>
</feature>
<gene>
    <name evidence="5" type="ORF">BKP37_00580</name>
</gene>
<dbReference type="SMART" id="SM00479">
    <property type="entry name" value="EXOIII"/>
    <property type="match status" value="1"/>
</dbReference>
<dbReference type="PANTHER" id="PTHR30231">
    <property type="entry name" value="DNA POLYMERASE III SUBUNIT EPSILON"/>
    <property type="match status" value="1"/>
</dbReference>
<proteinExistence type="predicted"/>
<keyword evidence="1" id="KW-0540">Nuclease</keyword>
<dbReference type="EMBL" id="MLQR01000001">
    <property type="protein sequence ID" value="OIJ17070.1"/>
    <property type="molecule type" value="Genomic_DNA"/>
</dbReference>
<dbReference type="PANTHER" id="PTHR30231:SF42">
    <property type="entry name" value="EXONUCLEASE"/>
    <property type="match status" value="1"/>
</dbReference>
<name>A0A1S2LXW1_9BACI</name>
<evidence type="ECO:0000313" key="6">
    <source>
        <dbReference type="Proteomes" id="UP000179524"/>
    </source>
</evidence>
<protein>
    <recommendedName>
        <fullName evidence="4">BRCT domain-containing protein</fullName>
    </recommendedName>
</protein>
<dbReference type="Pfam" id="PF00929">
    <property type="entry name" value="RNase_T"/>
    <property type="match status" value="1"/>
</dbReference>
<dbReference type="InterPro" id="IPR036420">
    <property type="entry name" value="BRCT_dom_sf"/>
</dbReference>
<dbReference type="InterPro" id="IPR013520">
    <property type="entry name" value="Ribonucl_H"/>
</dbReference>
<dbReference type="FunFam" id="3.30.420.10:FF:000045">
    <property type="entry name" value="3'-5' exonuclease DinG"/>
    <property type="match status" value="1"/>
</dbReference>
<dbReference type="Pfam" id="PF00533">
    <property type="entry name" value="BRCT"/>
    <property type="match status" value="1"/>
</dbReference>
<dbReference type="SUPFAM" id="SSF52113">
    <property type="entry name" value="BRCT domain"/>
    <property type="match status" value="1"/>
</dbReference>
<sequence length="306" mass="34491">MDFVCIDFEVANNMNRSSVCALGIVEVKNGEIFKEEYLLIKPTDMYFDPYCVNIHGITPEDVADKPSFEEIWKDISRMFDGSLVIAHNASYDMSVLRHSLDEINVEYPSLFYNCTKNIAKKTWSGLPSYSLDVVARHLNITFKHHHALEDARTAAQVYLNACNYNEVVSHDGLIDKLKVVQGSLFSNGYSPARIREKKVSKRIDISELVAAATELDEDHPFYGATCAFTGTLQSMARKDAMQLVIDRGGDCTNGINKKTNYLIMGDQDFARFTDGKKSTKLKKAEDLIKDGQELEIISEQDFISLL</sequence>
<reference evidence="5 6" key="1">
    <citation type="submission" date="2016-10" db="EMBL/GenBank/DDBJ databases">
        <title>Draft genome sequences of four alkaliphilic bacteria belonging to the Anaerobacillus genus.</title>
        <authorList>
            <person name="Bassil N.M."/>
            <person name="Lloyd J.R."/>
        </authorList>
    </citation>
    <scope>NUCLEOTIDE SEQUENCE [LARGE SCALE GENOMIC DNA]</scope>
    <source>
        <strain evidence="5 6">DSM 18345</strain>
    </source>
</reference>
<accession>A0A1S2LXW1</accession>
<dbReference type="RefSeq" id="WP_071307798.1">
    <property type="nucleotide sequence ID" value="NZ_MLQR01000001.1"/>
</dbReference>
<evidence type="ECO:0000256" key="3">
    <source>
        <dbReference type="ARBA" id="ARBA00022839"/>
    </source>
</evidence>
<dbReference type="GO" id="GO:0008408">
    <property type="term" value="F:3'-5' exonuclease activity"/>
    <property type="evidence" value="ECO:0007669"/>
    <property type="project" value="TreeGrafter"/>
</dbReference>
<dbReference type="Proteomes" id="UP000179524">
    <property type="component" value="Unassembled WGS sequence"/>
</dbReference>
<dbReference type="GO" id="GO:0005829">
    <property type="term" value="C:cytosol"/>
    <property type="evidence" value="ECO:0007669"/>
    <property type="project" value="TreeGrafter"/>
</dbReference>
<keyword evidence="2" id="KW-0378">Hydrolase</keyword>
<dbReference type="Gene3D" id="3.30.420.10">
    <property type="entry name" value="Ribonuclease H-like superfamily/Ribonuclease H"/>
    <property type="match status" value="1"/>
</dbReference>
<keyword evidence="6" id="KW-1185">Reference proteome</keyword>
<dbReference type="PROSITE" id="PS50172">
    <property type="entry name" value="BRCT"/>
    <property type="match status" value="1"/>
</dbReference>
<dbReference type="CDD" id="cd17748">
    <property type="entry name" value="BRCT_DNA_ligase_like"/>
    <property type="match status" value="1"/>
</dbReference>
<evidence type="ECO:0000256" key="2">
    <source>
        <dbReference type="ARBA" id="ARBA00022801"/>
    </source>
</evidence>
<dbReference type="CDD" id="cd06130">
    <property type="entry name" value="DNA_pol_III_epsilon_like"/>
    <property type="match status" value="1"/>
</dbReference>